<dbReference type="InterPro" id="IPR043128">
    <property type="entry name" value="Rev_trsase/Diguanyl_cyclase"/>
</dbReference>
<keyword evidence="2" id="KW-0808">Transferase</keyword>
<evidence type="ECO:0000256" key="7">
    <source>
        <dbReference type="ARBA" id="ARBA00022918"/>
    </source>
</evidence>
<feature type="domain" description="Reverse transcriptase" evidence="8">
    <location>
        <begin position="1"/>
        <end position="113"/>
    </location>
</feature>
<organism evidence="10 11">
    <name type="scientific">Oedothorax gibbosus</name>
    <dbReference type="NCBI Taxonomy" id="931172"/>
    <lineage>
        <taxon>Eukaryota</taxon>
        <taxon>Metazoa</taxon>
        <taxon>Ecdysozoa</taxon>
        <taxon>Arthropoda</taxon>
        <taxon>Chelicerata</taxon>
        <taxon>Arachnida</taxon>
        <taxon>Araneae</taxon>
        <taxon>Araneomorphae</taxon>
        <taxon>Entelegynae</taxon>
        <taxon>Araneoidea</taxon>
        <taxon>Linyphiidae</taxon>
        <taxon>Erigoninae</taxon>
        <taxon>Oedothorax</taxon>
    </lineage>
</organism>
<dbReference type="Proteomes" id="UP000827092">
    <property type="component" value="Unassembled WGS sequence"/>
</dbReference>
<dbReference type="Pfam" id="PF17917">
    <property type="entry name" value="RT_RNaseH"/>
    <property type="match status" value="1"/>
</dbReference>
<dbReference type="Gene3D" id="3.30.420.10">
    <property type="entry name" value="Ribonuclease H-like superfamily/Ribonuclease H"/>
    <property type="match status" value="1"/>
</dbReference>
<keyword evidence="6" id="KW-0378">Hydrolase</keyword>
<evidence type="ECO:0000313" key="11">
    <source>
        <dbReference type="Proteomes" id="UP000827092"/>
    </source>
</evidence>
<keyword evidence="7" id="KW-0695">RNA-directed DNA polymerase</keyword>
<dbReference type="InterPro" id="IPR043502">
    <property type="entry name" value="DNA/RNA_pol_sf"/>
</dbReference>
<dbReference type="GO" id="GO:0015074">
    <property type="term" value="P:DNA integration"/>
    <property type="evidence" value="ECO:0007669"/>
    <property type="project" value="InterPro"/>
</dbReference>
<gene>
    <name evidence="10" type="ORF">JTE90_012423</name>
</gene>
<dbReference type="AlphaFoldDB" id="A0AAV6TQT1"/>
<proteinExistence type="predicted"/>
<feature type="domain" description="Integrase catalytic" evidence="9">
    <location>
        <begin position="469"/>
        <end position="602"/>
    </location>
</feature>
<evidence type="ECO:0000256" key="3">
    <source>
        <dbReference type="ARBA" id="ARBA00022695"/>
    </source>
</evidence>
<dbReference type="FunFam" id="3.30.70.270:FF:000003">
    <property type="entry name" value="Transposon Ty3-G Gag-Pol polyprotein"/>
    <property type="match status" value="1"/>
</dbReference>
<name>A0AAV6TQT1_9ARAC</name>
<dbReference type="SUPFAM" id="SSF53098">
    <property type="entry name" value="Ribonuclease H-like"/>
    <property type="match status" value="1"/>
</dbReference>
<dbReference type="EC" id="2.7.7.49" evidence="1"/>
<comment type="caution">
    <text evidence="10">The sequence shown here is derived from an EMBL/GenBank/DDBJ whole genome shotgun (WGS) entry which is preliminary data.</text>
</comment>
<dbReference type="Gene3D" id="1.10.340.70">
    <property type="match status" value="1"/>
</dbReference>
<dbReference type="InterPro" id="IPR050951">
    <property type="entry name" value="Retrovirus_Pol_polyprotein"/>
</dbReference>
<dbReference type="Pfam" id="PF00078">
    <property type="entry name" value="RVT_1"/>
    <property type="match status" value="1"/>
</dbReference>
<keyword evidence="11" id="KW-1185">Reference proteome</keyword>
<dbReference type="Pfam" id="PF17921">
    <property type="entry name" value="Integrase_H2C2"/>
    <property type="match status" value="1"/>
</dbReference>
<dbReference type="GO" id="GO:0042575">
    <property type="term" value="C:DNA polymerase complex"/>
    <property type="evidence" value="ECO:0007669"/>
    <property type="project" value="UniProtKB-ARBA"/>
</dbReference>
<evidence type="ECO:0000259" key="9">
    <source>
        <dbReference type="PROSITE" id="PS50994"/>
    </source>
</evidence>
<dbReference type="PANTHER" id="PTHR37984">
    <property type="entry name" value="PROTEIN CBG26694"/>
    <property type="match status" value="1"/>
</dbReference>
<dbReference type="Gene3D" id="3.30.70.270">
    <property type="match status" value="2"/>
</dbReference>
<evidence type="ECO:0000256" key="4">
    <source>
        <dbReference type="ARBA" id="ARBA00022722"/>
    </source>
</evidence>
<accession>A0AAV6TQT1</accession>
<dbReference type="InterPro" id="IPR012337">
    <property type="entry name" value="RNaseH-like_sf"/>
</dbReference>
<keyword evidence="4" id="KW-0540">Nuclease</keyword>
<evidence type="ECO:0000256" key="5">
    <source>
        <dbReference type="ARBA" id="ARBA00022759"/>
    </source>
</evidence>
<dbReference type="CDD" id="cd09274">
    <property type="entry name" value="RNase_HI_RT_Ty3"/>
    <property type="match status" value="1"/>
</dbReference>
<reference evidence="10 11" key="1">
    <citation type="journal article" date="2022" name="Nat. Ecol. Evol.">
        <title>A masculinizing supergene underlies an exaggerated male reproductive morph in a spider.</title>
        <authorList>
            <person name="Hendrickx F."/>
            <person name="De Corte Z."/>
            <person name="Sonet G."/>
            <person name="Van Belleghem S.M."/>
            <person name="Kostlbacher S."/>
            <person name="Vangestel C."/>
        </authorList>
    </citation>
    <scope>NUCLEOTIDE SEQUENCE [LARGE SCALE GENOMIC DNA]</scope>
    <source>
        <strain evidence="10">W744_W776</strain>
    </source>
</reference>
<dbReference type="FunFam" id="3.10.20.370:FF:000001">
    <property type="entry name" value="Retrovirus-related Pol polyprotein from transposon 17.6-like protein"/>
    <property type="match status" value="1"/>
</dbReference>
<dbReference type="Gene3D" id="3.10.20.370">
    <property type="match status" value="1"/>
</dbReference>
<dbReference type="EMBL" id="JAFNEN010001427">
    <property type="protein sequence ID" value="KAG8173919.1"/>
    <property type="molecule type" value="Genomic_DNA"/>
</dbReference>
<evidence type="ECO:0000256" key="2">
    <source>
        <dbReference type="ARBA" id="ARBA00022679"/>
    </source>
</evidence>
<dbReference type="Gene3D" id="3.10.10.10">
    <property type="entry name" value="HIV Type 1 Reverse Transcriptase, subunit A, domain 1"/>
    <property type="match status" value="1"/>
</dbReference>
<dbReference type="PROSITE" id="PS50994">
    <property type="entry name" value="INTEGRASE"/>
    <property type="match status" value="1"/>
</dbReference>
<dbReference type="SUPFAM" id="SSF56672">
    <property type="entry name" value="DNA/RNA polymerases"/>
    <property type="match status" value="1"/>
</dbReference>
<keyword evidence="3" id="KW-0548">Nucleotidyltransferase</keyword>
<protein>
    <recommendedName>
        <fullName evidence="1">RNA-directed DNA polymerase</fullName>
        <ecNumber evidence="1">2.7.7.49</ecNumber>
    </recommendedName>
</protein>
<dbReference type="InterPro" id="IPR041588">
    <property type="entry name" value="Integrase_H2C2"/>
</dbReference>
<dbReference type="InterPro" id="IPR000477">
    <property type="entry name" value="RT_dom"/>
</dbReference>
<evidence type="ECO:0000259" key="8">
    <source>
        <dbReference type="PROSITE" id="PS50878"/>
    </source>
</evidence>
<evidence type="ECO:0000256" key="1">
    <source>
        <dbReference type="ARBA" id="ARBA00012493"/>
    </source>
</evidence>
<dbReference type="PROSITE" id="PS50878">
    <property type="entry name" value="RT_POL"/>
    <property type="match status" value="1"/>
</dbReference>
<keyword evidence="5" id="KW-0255">Endonuclease</keyword>
<dbReference type="GO" id="GO:0004519">
    <property type="term" value="F:endonuclease activity"/>
    <property type="evidence" value="ECO:0007669"/>
    <property type="project" value="UniProtKB-KW"/>
</dbReference>
<dbReference type="InterPro" id="IPR001584">
    <property type="entry name" value="Integrase_cat-core"/>
</dbReference>
<dbReference type="InterPro" id="IPR041373">
    <property type="entry name" value="RT_RNaseH"/>
</dbReference>
<dbReference type="GO" id="GO:0003676">
    <property type="term" value="F:nucleic acid binding"/>
    <property type="evidence" value="ECO:0007669"/>
    <property type="project" value="InterPro"/>
</dbReference>
<dbReference type="GO" id="GO:0003964">
    <property type="term" value="F:RNA-directed DNA polymerase activity"/>
    <property type="evidence" value="ECO:0007669"/>
    <property type="project" value="UniProtKB-KW"/>
</dbReference>
<dbReference type="FunFam" id="3.30.70.270:FF:000020">
    <property type="entry name" value="Transposon Tf2-6 polyprotein-like Protein"/>
    <property type="match status" value="1"/>
</dbReference>
<evidence type="ECO:0000313" key="10">
    <source>
        <dbReference type="EMBL" id="KAG8173919.1"/>
    </source>
</evidence>
<dbReference type="InterPro" id="IPR036397">
    <property type="entry name" value="RNaseH_sf"/>
</dbReference>
<dbReference type="Pfam" id="PF00665">
    <property type="entry name" value="rve"/>
    <property type="match status" value="1"/>
</dbReference>
<dbReference type="CDD" id="cd01647">
    <property type="entry name" value="RT_LTR"/>
    <property type="match status" value="1"/>
</dbReference>
<evidence type="ECO:0000256" key="6">
    <source>
        <dbReference type="ARBA" id="ARBA00022801"/>
    </source>
</evidence>
<dbReference type="PANTHER" id="PTHR37984:SF5">
    <property type="entry name" value="PROTEIN NYNRIN-LIKE"/>
    <property type="match status" value="1"/>
</dbReference>
<sequence length="602" mass="70345">MNSSFHQIKLREEDRHLTAFSSPYGNFHYRHLSFGLKNSPQIFQQIADTMLNGLQPENISAYIDDVIIPSESLDNSLYKLRLVFERFRQYQVTLNPKKCRFLQTQIQFLGHIVDKDSIRPVPDNLNNIEHFPVPKTLKSLRRFIGVSSYYRDFIEHFSEIIYPLTELTKKKSKFKWTSEAQKSFELIKSKLLSDVQITHPNFNEPFYLNTDASKIAVGGALLQRDNNGLLRPISYFSRKLKPHEQRPAIQLETYAILLSIRHYKTYLFGRKFTILSDCKSLNYLVKLESPANRLSRWLLELSNYDFTFEHIKGSENFLSDLLSRDVIDTVNTVSTDVPNIYVFVEEQRKDTHLRKIIDYLENNPSNSETFSDNYFMDNKLLKRISNRPKRSARDDYVEQIVVPRSLVPYVLEGCETVHYAFFKMYRSMREKYYWKNMYKDIKNFAASCKKCIEKRGFKVTKSPIQNFETPSQPLQLLSLDILGPLPMSENGNRYILGAIDHFSKYCMLFALSDITAKTIATKLIEIIQIFGIPHSILTDLGTNFQSQLFTELANKLQINKLKTTPYHAATNGQSERINKKNQRKFSLPFTDSIRLGYIFRIL</sequence>